<accession>A0ABX3HEB8</accession>
<protein>
    <recommendedName>
        <fullName evidence="1">YARHG domain-containing protein</fullName>
    </recommendedName>
</protein>
<sequence>MVHLYTIIKSNSYDEAGVNKMDFRKFRLIYGGIALSLIVSGCTYAEKEKAAKGTVGNLVAASETTAAPSTVAAAIREYILKDSSNTVLSPEKIGSLDDRILKLARNEIFARHGYVFKQKDLQNYFAAKPWYHADSAYKEHLSPTEKQNVALLSDYELKYADYKLEPSHTDDVHLRDYTGDSAFKQKKMNVDLNGDGREEEIQLIPPVTELGAFNLKVNNITMEVGSELLPYLDIVDLDIDDPYFEIALQMDSQMVFLRSTSFYSYDGETLKQIGELPDLSAHSSMYDGHGRVISAKESDDFQTWFRDSVFRLDAEHSLHEEQQDFYPMEPPTLLTIKKEIAVQFYKDGTDEAFSLEPGDNVKFLGDDKRGHIMLQTSTGKEVWYIMGDEYVDYSSFFDGLILYD</sequence>
<evidence type="ECO:0000313" key="2">
    <source>
        <dbReference type="EMBL" id="OMD47465.1"/>
    </source>
</evidence>
<organism evidence="2 3">
    <name type="scientific">Paenibacillus odorifer</name>
    <dbReference type="NCBI Taxonomy" id="189426"/>
    <lineage>
        <taxon>Bacteria</taxon>
        <taxon>Bacillati</taxon>
        <taxon>Bacillota</taxon>
        <taxon>Bacilli</taxon>
        <taxon>Bacillales</taxon>
        <taxon>Paenibacillaceae</taxon>
        <taxon>Paenibacillus</taxon>
    </lineage>
</organism>
<gene>
    <name evidence="2" type="ORF">BSK51_25075</name>
</gene>
<dbReference type="Gene3D" id="1.20.58.1690">
    <property type="match status" value="1"/>
</dbReference>
<comment type="caution">
    <text evidence="2">The sequence shown here is derived from an EMBL/GenBank/DDBJ whole genome shotgun (WGS) entry which is preliminary data.</text>
</comment>
<dbReference type="SMART" id="SM01324">
    <property type="entry name" value="YARHG"/>
    <property type="match status" value="1"/>
</dbReference>
<name>A0ABX3HEB8_9BACL</name>
<dbReference type="Proteomes" id="UP000187313">
    <property type="component" value="Unassembled WGS sequence"/>
</dbReference>
<feature type="domain" description="YARHG" evidence="1">
    <location>
        <begin position="76"/>
        <end position="157"/>
    </location>
</feature>
<proteinExistence type="predicted"/>
<keyword evidence="3" id="KW-1185">Reference proteome</keyword>
<dbReference type="EMBL" id="MPTD01000019">
    <property type="protein sequence ID" value="OMD47465.1"/>
    <property type="molecule type" value="Genomic_DNA"/>
</dbReference>
<dbReference type="InterPro" id="IPR038434">
    <property type="entry name" value="YARHG_sf"/>
</dbReference>
<dbReference type="InterPro" id="IPR025582">
    <property type="entry name" value="YARHG_dom"/>
</dbReference>
<dbReference type="Pfam" id="PF13308">
    <property type="entry name" value="YARHG"/>
    <property type="match status" value="1"/>
</dbReference>
<evidence type="ECO:0000313" key="3">
    <source>
        <dbReference type="Proteomes" id="UP000187313"/>
    </source>
</evidence>
<reference evidence="2 3" key="1">
    <citation type="submission" date="2016-10" db="EMBL/GenBank/DDBJ databases">
        <title>Paenibacillus species isolates.</title>
        <authorList>
            <person name="Beno S.M."/>
        </authorList>
    </citation>
    <scope>NUCLEOTIDE SEQUENCE [LARGE SCALE GENOMIC DNA]</scope>
    <source>
        <strain evidence="2 3">FSL R5-0923</strain>
    </source>
</reference>
<evidence type="ECO:0000259" key="1">
    <source>
        <dbReference type="SMART" id="SM01324"/>
    </source>
</evidence>